<reference evidence="1" key="1">
    <citation type="journal article" date="2022" name="Int. J. Syst. Evol. Microbiol.">
        <title>Granulimonas faecalis gen. nov., sp. nov., and Leptogranulimonas caecicola gen. nov., sp. nov., novel lactate-producing Atopobiaceae bacteria isolated from mouse intestines, and an emended description of the family Atopobiaceae.</title>
        <authorList>
            <person name="Morinaga K."/>
            <person name="Kusada H."/>
            <person name="Sakamoto S."/>
            <person name="Murakami T."/>
            <person name="Toyoda A."/>
            <person name="Mori H."/>
            <person name="Meng X.Y."/>
            <person name="Takashino M."/>
            <person name="Murotomi K."/>
            <person name="Tamaki H."/>
        </authorList>
    </citation>
    <scope>NUCLEOTIDE SEQUENCE</scope>
    <source>
        <strain evidence="1">OPF53</strain>
    </source>
</reference>
<proteinExistence type="predicted"/>
<comment type="caution">
    <text evidence="1">The sequence shown here is derived from an EMBL/GenBank/DDBJ whole genome shotgun (WGS) entry which is preliminary data.</text>
</comment>
<dbReference type="AlphaFoldDB" id="A0AAV5B4R4"/>
<evidence type="ECO:0008006" key="3">
    <source>
        <dbReference type="Google" id="ProtNLM"/>
    </source>
</evidence>
<gene>
    <name evidence="1" type="ORF">ATOP_13190</name>
</gene>
<organism evidence="1 2">
    <name type="scientific">Granulimonas faecalis</name>
    <dbReference type="NCBI Taxonomy" id="2894155"/>
    <lineage>
        <taxon>Bacteria</taxon>
        <taxon>Bacillati</taxon>
        <taxon>Actinomycetota</taxon>
        <taxon>Coriobacteriia</taxon>
        <taxon>Coriobacteriales</taxon>
        <taxon>Kribbibacteriaceae</taxon>
        <taxon>Granulimonas</taxon>
    </lineage>
</organism>
<dbReference type="RefSeq" id="WP_168354126.1">
    <property type="nucleotide sequence ID" value="NZ_BQKC01000001.1"/>
</dbReference>
<accession>A0AAV5B4R4</accession>
<evidence type="ECO:0000313" key="1">
    <source>
        <dbReference type="EMBL" id="GJM55664.1"/>
    </source>
</evidence>
<sequence length="61" mass="7022">MDIREAWGLAGKRLRITFTDGQVIVGGFTPESDSYDFAYLVNDEHAYGIRLDEIEKWEVVQ</sequence>
<dbReference type="EMBL" id="BQKC01000001">
    <property type="protein sequence ID" value="GJM55664.1"/>
    <property type="molecule type" value="Genomic_DNA"/>
</dbReference>
<name>A0AAV5B4R4_9ACTN</name>
<protein>
    <recommendedName>
        <fullName evidence="3">KTSC domain-containing protein</fullName>
    </recommendedName>
</protein>
<dbReference type="Proteomes" id="UP001055025">
    <property type="component" value="Unassembled WGS sequence"/>
</dbReference>
<evidence type="ECO:0000313" key="2">
    <source>
        <dbReference type="Proteomes" id="UP001055025"/>
    </source>
</evidence>
<keyword evidence="2" id="KW-1185">Reference proteome</keyword>